<dbReference type="FunFam" id="3.30.360.10:FF:000002">
    <property type="entry name" value="Glyceraldehyde-3-phosphate dehydrogenase"/>
    <property type="match status" value="1"/>
</dbReference>
<keyword evidence="5" id="KW-0520">NAD</keyword>
<dbReference type="GO" id="GO:0016620">
    <property type="term" value="F:oxidoreductase activity, acting on the aldehyde or oxo group of donors, NAD or NADP as acceptor"/>
    <property type="evidence" value="ECO:0007669"/>
    <property type="project" value="InterPro"/>
</dbReference>
<dbReference type="CDD" id="cd05214">
    <property type="entry name" value="GAPDH_I_N"/>
    <property type="match status" value="1"/>
</dbReference>
<feature type="site" description="Activates thiol group during catalysis" evidence="6">
    <location>
        <position position="201"/>
    </location>
</feature>
<feature type="binding site" evidence="5">
    <location>
        <position position="99"/>
    </location>
    <ligand>
        <name>NAD(+)</name>
        <dbReference type="ChEBI" id="CHEBI:57540"/>
    </ligand>
</feature>
<evidence type="ECO:0000259" key="8">
    <source>
        <dbReference type="SMART" id="SM00846"/>
    </source>
</evidence>
<dbReference type="eggNOG" id="COG0057">
    <property type="taxonomic scope" value="Bacteria"/>
</dbReference>
<dbReference type="Gene3D" id="3.30.360.10">
    <property type="entry name" value="Dihydrodipicolinate Reductase, domain 2"/>
    <property type="match status" value="1"/>
</dbReference>
<dbReference type="GO" id="GO:0006006">
    <property type="term" value="P:glucose metabolic process"/>
    <property type="evidence" value="ECO:0007669"/>
    <property type="project" value="InterPro"/>
</dbReference>
<dbReference type="PANTHER" id="PTHR43148">
    <property type="entry name" value="GLYCERALDEHYDE-3-PHOSPHATE DEHYDROGENASE 2"/>
    <property type="match status" value="1"/>
</dbReference>
<dbReference type="InterPro" id="IPR020831">
    <property type="entry name" value="GlycerAld/Erythrose_P_DH"/>
</dbReference>
<proteinExistence type="inferred from homology"/>
<dbReference type="AlphaFoldDB" id="G8LG46"/>
<dbReference type="EMBL" id="CP002886">
    <property type="protein sequence ID" value="AEW74137.1"/>
    <property type="molecule type" value="Genomic_DNA"/>
</dbReference>
<dbReference type="NCBIfam" id="TIGR01534">
    <property type="entry name" value="GAPDH-I"/>
    <property type="match status" value="1"/>
</dbReference>
<feature type="binding site" evidence="5">
    <location>
        <position position="338"/>
    </location>
    <ligand>
        <name>NAD(+)</name>
        <dbReference type="ChEBI" id="CHEBI:57540"/>
    </ligand>
</feature>
<keyword evidence="5" id="KW-0547">Nucleotide-binding</keyword>
<dbReference type="Proteomes" id="UP000007838">
    <property type="component" value="Chromosome"/>
</dbReference>
<dbReference type="Pfam" id="PF02800">
    <property type="entry name" value="Gp_dh_C"/>
    <property type="match status" value="1"/>
</dbReference>
<evidence type="ECO:0000313" key="9">
    <source>
        <dbReference type="EMBL" id="AEW74137.1"/>
    </source>
</evidence>
<dbReference type="Pfam" id="PF00044">
    <property type="entry name" value="Gp_dh_N"/>
    <property type="match status" value="1"/>
</dbReference>
<feature type="active site" description="Nucleophile" evidence="4">
    <location>
        <position position="174"/>
    </location>
</feature>
<reference evidence="9 10" key="1">
    <citation type="journal article" date="2011" name="Stand. Genomic Sci.">
        <title>Complete genome of the onion pathogen Enterobacter cloacae EcWSU1.</title>
        <authorList>
            <person name="Humann J.L."/>
            <person name="Wildung M."/>
            <person name="Cheng C.H."/>
            <person name="Lee T."/>
            <person name="Stewart J.E."/>
            <person name="Drew J.C."/>
            <person name="Triplett E.W."/>
            <person name="Main D."/>
            <person name="Schroeder B.K."/>
        </authorList>
    </citation>
    <scope>NUCLEOTIDE SEQUENCE [LARGE SCALE GENOMIC DNA]</scope>
    <source>
        <strain evidence="9 10">EcWSU1</strain>
    </source>
</reference>
<dbReference type="PIRSF" id="PIRSF000149">
    <property type="entry name" value="GAP_DH"/>
    <property type="match status" value="1"/>
</dbReference>
<comment type="subunit">
    <text evidence="2">Homotetramer.</text>
</comment>
<name>G8LG46_9ENTR</name>
<evidence type="ECO:0000256" key="4">
    <source>
        <dbReference type="PIRSR" id="PIRSR000149-1"/>
    </source>
</evidence>
<evidence type="ECO:0000256" key="6">
    <source>
        <dbReference type="PIRSR" id="PIRSR000149-4"/>
    </source>
</evidence>
<gene>
    <name evidence="9" type="primary">gap</name>
    <name evidence="9" type="ORF">EcWSU1_02705</name>
</gene>
<evidence type="ECO:0000256" key="1">
    <source>
        <dbReference type="ARBA" id="ARBA00007406"/>
    </source>
</evidence>
<keyword evidence="3" id="KW-0560">Oxidoreductase</keyword>
<dbReference type="GO" id="GO:0050661">
    <property type="term" value="F:NADP binding"/>
    <property type="evidence" value="ECO:0007669"/>
    <property type="project" value="InterPro"/>
</dbReference>
<dbReference type="KEGG" id="eec:EcWSU1_02705"/>
<dbReference type="CDD" id="cd18126">
    <property type="entry name" value="GAPDH_I_C"/>
    <property type="match status" value="1"/>
</dbReference>
<dbReference type="SUPFAM" id="SSF51735">
    <property type="entry name" value="NAD(P)-binding Rossmann-fold domains"/>
    <property type="match status" value="1"/>
</dbReference>
<dbReference type="SMART" id="SM00846">
    <property type="entry name" value="Gp_dh_N"/>
    <property type="match status" value="1"/>
</dbReference>
<evidence type="ECO:0000256" key="5">
    <source>
        <dbReference type="PIRSR" id="PIRSR000149-3"/>
    </source>
</evidence>
<dbReference type="InterPro" id="IPR020829">
    <property type="entry name" value="GlycerAld_3-P_DH_cat"/>
</dbReference>
<evidence type="ECO:0000256" key="7">
    <source>
        <dbReference type="RuleBase" id="RU000397"/>
    </source>
</evidence>
<dbReference type="GO" id="GO:0072524">
    <property type="term" value="P:pyridine-containing compound metabolic process"/>
    <property type="evidence" value="ECO:0007669"/>
    <property type="project" value="UniProtKB-ARBA"/>
</dbReference>
<dbReference type="PRINTS" id="PR00078">
    <property type="entry name" value="G3PDHDRGNASE"/>
</dbReference>
<protein>
    <submittedName>
        <fullName evidence="9">Glyceraldehyde-3-phosphate dehydrogenase</fullName>
    </submittedName>
</protein>
<accession>G8LG46</accession>
<feature type="binding site" evidence="5">
    <location>
        <begin position="33"/>
        <end position="34"/>
    </location>
    <ligand>
        <name>NAD(+)</name>
        <dbReference type="ChEBI" id="CHEBI:57540"/>
    </ligand>
</feature>
<dbReference type="HOGENOM" id="CLU_030140_0_2_6"/>
<dbReference type="GO" id="GO:0051287">
    <property type="term" value="F:NAD binding"/>
    <property type="evidence" value="ECO:0007669"/>
    <property type="project" value="InterPro"/>
</dbReference>
<evidence type="ECO:0000256" key="2">
    <source>
        <dbReference type="ARBA" id="ARBA00011881"/>
    </source>
</evidence>
<dbReference type="Gene3D" id="3.40.50.720">
    <property type="entry name" value="NAD(P)-binding Rossmann-like Domain"/>
    <property type="match status" value="1"/>
</dbReference>
<feature type="binding site" evidence="5">
    <location>
        <position position="55"/>
    </location>
    <ligand>
        <name>NAD(+)</name>
        <dbReference type="ChEBI" id="CHEBI:57540"/>
    </ligand>
</feature>
<evidence type="ECO:0000256" key="3">
    <source>
        <dbReference type="ARBA" id="ARBA00023002"/>
    </source>
</evidence>
<feature type="binding site" evidence="5">
    <location>
        <position position="142"/>
    </location>
    <ligand>
        <name>NAD(+)</name>
        <dbReference type="ChEBI" id="CHEBI:57540"/>
    </ligand>
</feature>
<dbReference type="InterPro" id="IPR036291">
    <property type="entry name" value="NAD(P)-bd_dom_sf"/>
</dbReference>
<comment type="similarity">
    <text evidence="1 7">Belongs to the glyceraldehyde-3-phosphate dehydrogenase family.</text>
</comment>
<organism evidence="9 10">
    <name type="scientific">Enterobacter ludwigii</name>
    <dbReference type="NCBI Taxonomy" id="299767"/>
    <lineage>
        <taxon>Bacteria</taxon>
        <taxon>Pseudomonadati</taxon>
        <taxon>Pseudomonadota</taxon>
        <taxon>Gammaproteobacteria</taxon>
        <taxon>Enterobacterales</taxon>
        <taxon>Enterobacteriaceae</taxon>
        <taxon>Enterobacter</taxon>
        <taxon>Enterobacter cloacae complex</taxon>
    </lineage>
</organism>
<dbReference type="STRING" id="299767.GCA_900068845_01757"/>
<dbReference type="SUPFAM" id="SSF55347">
    <property type="entry name" value="Glyceraldehyde-3-phosphate dehydrogenase-like, C-terminal domain"/>
    <property type="match status" value="1"/>
</dbReference>
<dbReference type="InterPro" id="IPR006424">
    <property type="entry name" value="Glyceraldehyde-3-P_DH_1"/>
</dbReference>
<dbReference type="FunFam" id="3.40.50.720:FF:000001">
    <property type="entry name" value="Glyceraldehyde-3-phosphate dehydrogenase"/>
    <property type="match status" value="1"/>
</dbReference>
<dbReference type="InterPro" id="IPR020828">
    <property type="entry name" value="GlycerAld_3-P_DH_NAD(P)-bd"/>
</dbReference>
<feature type="domain" description="Glyceraldehyde 3-phosphate dehydrogenase NAD(P) binding" evidence="8">
    <location>
        <begin position="24"/>
        <end position="174"/>
    </location>
</feature>
<sequence length="358" mass="38145">MSFTPSGLTPTVTPDNRDKECTMVKVGINGFGRIGRNFLRAALGNTDVQIVAINDLTDSKTLAHLLKHDSLLGTLPAPVEAADGALQVDGQRIVVFSERDPANIAWRDAGVDVVIEATGFFTEREKAAVHITHGGAKRVIISAPGKNDDLTVVMGVNHEQYDPAQHYVVSNGSCTTNGLAPAAQVLHQQFGIEHGLMNTTHAYTNSQALHDQPEKDLRGARAAALSIVPYSSGAAKALGKVIPSLDGKLTGYSLRVPVPVVSIVDLTVTLSREVTAEEVNDAFRKAAASGPLKGILGYSDEPLVSSDYQGDPRSSIIDGLSTLVIGGKMVKILAWYDNEWGFSNRLVDLAVLMDKKGL</sequence>
<evidence type="ECO:0000313" key="10">
    <source>
        <dbReference type="Proteomes" id="UP000007838"/>
    </source>
</evidence>